<dbReference type="InterPro" id="IPR007329">
    <property type="entry name" value="FMN-bd"/>
</dbReference>
<dbReference type="GO" id="GO:0010181">
    <property type="term" value="F:FMN binding"/>
    <property type="evidence" value="ECO:0007669"/>
    <property type="project" value="InterPro"/>
</dbReference>
<evidence type="ECO:0000313" key="3">
    <source>
        <dbReference type="EMBL" id="SFI16604.1"/>
    </source>
</evidence>
<dbReference type="STRING" id="69895.SAMN05192551_107120"/>
<dbReference type="OrthoDB" id="307864at2"/>
<keyword evidence="1" id="KW-0472">Membrane</keyword>
<evidence type="ECO:0000313" key="4">
    <source>
        <dbReference type="Proteomes" id="UP000199287"/>
    </source>
</evidence>
<keyword evidence="4" id="KW-1185">Reference proteome</keyword>
<dbReference type="AlphaFoldDB" id="A0A1I3FZH0"/>
<dbReference type="SMART" id="SM00900">
    <property type="entry name" value="FMN_bind"/>
    <property type="match status" value="1"/>
</dbReference>
<accession>A0A1I3FZH0</accession>
<dbReference type="Proteomes" id="UP000199287">
    <property type="component" value="Unassembled WGS sequence"/>
</dbReference>
<dbReference type="Pfam" id="PF04205">
    <property type="entry name" value="FMN_bind"/>
    <property type="match status" value="1"/>
</dbReference>
<dbReference type="Gene3D" id="3.90.1010.20">
    <property type="match status" value="1"/>
</dbReference>
<gene>
    <name evidence="3" type="ORF">SAMN05192551_107120</name>
</gene>
<evidence type="ECO:0000256" key="1">
    <source>
        <dbReference type="SAM" id="Phobius"/>
    </source>
</evidence>
<keyword evidence="1" id="KW-0812">Transmembrane</keyword>
<evidence type="ECO:0000259" key="2">
    <source>
        <dbReference type="SMART" id="SM00900"/>
    </source>
</evidence>
<name>A0A1I3FZH0_9FIRM</name>
<protein>
    <submittedName>
        <fullName evidence="3">FMN-binding domain-containing protein</fullName>
    </submittedName>
</protein>
<keyword evidence="1" id="KW-1133">Transmembrane helix</keyword>
<feature type="domain" description="FMN-binding" evidence="2">
    <location>
        <begin position="55"/>
        <end position="128"/>
    </location>
</feature>
<proteinExistence type="predicted"/>
<dbReference type="EMBL" id="FOQA01000007">
    <property type="protein sequence ID" value="SFI16604.1"/>
    <property type="molecule type" value="Genomic_DNA"/>
</dbReference>
<dbReference type="RefSeq" id="WP_093372892.1">
    <property type="nucleotide sequence ID" value="NZ_FOQA01000007.1"/>
</dbReference>
<organism evidence="3 4">
    <name type="scientific">Tindallia magadiensis</name>
    <dbReference type="NCBI Taxonomy" id="69895"/>
    <lineage>
        <taxon>Bacteria</taxon>
        <taxon>Bacillati</taxon>
        <taxon>Bacillota</taxon>
        <taxon>Clostridia</taxon>
        <taxon>Peptostreptococcales</taxon>
        <taxon>Tindalliaceae</taxon>
        <taxon>Tindallia</taxon>
    </lineage>
</organism>
<reference evidence="4" key="1">
    <citation type="submission" date="2016-10" db="EMBL/GenBank/DDBJ databases">
        <authorList>
            <person name="Varghese N."/>
            <person name="Submissions S."/>
        </authorList>
    </citation>
    <scope>NUCLEOTIDE SEQUENCE [LARGE SCALE GENOMIC DNA]</scope>
    <source>
        <strain evidence="4">Z-7934</strain>
    </source>
</reference>
<dbReference type="GO" id="GO:0016020">
    <property type="term" value="C:membrane"/>
    <property type="evidence" value="ECO:0007669"/>
    <property type="project" value="InterPro"/>
</dbReference>
<feature type="transmembrane region" description="Helical" evidence="1">
    <location>
        <begin position="6"/>
        <end position="22"/>
    </location>
</feature>
<sequence>MSRNIKIFLVAIILVMIIYPFAKRGYEMHQYSRAVSQITLSGKDISEVEDGVYSGKYDAVLVKAMVTVHIADGEIQEIEYEHIHERGARGEQVIENVLEEQTLQVDTITGATDSSLVILKAIDKALFD</sequence>